<dbReference type="PANTHER" id="PTHR43730:SF1">
    <property type="entry name" value="BETA-MANNOSIDASE"/>
    <property type="match status" value="1"/>
</dbReference>
<comment type="pathway">
    <text evidence="3">Glycan metabolism; N-glycan degradation.</text>
</comment>
<dbReference type="RefSeq" id="WP_068660503.1">
    <property type="nucleotide sequence ID" value="NZ_CP017770.1"/>
</dbReference>
<dbReference type="SUPFAM" id="SSF49785">
    <property type="entry name" value="Galactose-binding domain-like"/>
    <property type="match status" value="1"/>
</dbReference>
<evidence type="ECO:0000256" key="3">
    <source>
        <dbReference type="ARBA" id="ARBA00004740"/>
    </source>
</evidence>
<evidence type="ECO:0000256" key="8">
    <source>
        <dbReference type="ARBA" id="ARBA00023180"/>
    </source>
</evidence>
<comment type="catalytic activity">
    <reaction evidence="1">
        <text>Hydrolysis of terminal, non-reducing beta-D-mannose residues in beta-D-mannosides.</text>
        <dbReference type="EC" id="3.2.1.25"/>
    </reaction>
</comment>
<dbReference type="InterPro" id="IPR050887">
    <property type="entry name" value="Beta-mannosidase_GH2"/>
</dbReference>
<dbReference type="GO" id="GO:0005975">
    <property type="term" value="P:carbohydrate metabolic process"/>
    <property type="evidence" value="ECO:0007669"/>
    <property type="project" value="InterPro"/>
</dbReference>
<comment type="caution">
    <text evidence="17">The sequence shown here is derived from an EMBL/GenBank/DDBJ whole genome shotgun (WGS) entry which is preliminary data.</text>
</comment>
<dbReference type="InterPro" id="IPR041447">
    <property type="entry name" value="Mannosidase_ig"/>
</dbReference>
<comment type="subunit">
    <text evidence="4">Homodimer.</text>
</comment>
<dbReference type="Pfam" id="PF17786">
    <property type="entry name" value="Mannosidase_ig"/>
    <property type="match status" value="1"/>
</dbReference>
<proteinExistence type="inferred from homology"/>
<evidence type="ECO:0000259" key="15">
    <source>
        <dbReference type="Pfam" id="PF17786"/>
    </source>
</evidence>
<dbReference type="InterPro" id="IPR008979">
    <property type="entry name" value="Galactose-bd-like_sf"/>
</dbReference>
<evidence type="ECO:0000256" key="7">
    <source>
        <dbReference type="ARBA" id="ARBA00022801"/>
    </source>
</evidence>
<dbReference type="FunFam" id="3.20.20.80:FF:000050">
    <property type="entry name" value="Beta-mannosidase B"/>
    <property type="match status" value="1"/>
</dbReference>
<dbReference type="AlphaFoldDB" id="A0A167B9J9"/>
<dbReference type="Gene3D" id="3.20.20.80">
    <property type="entry name" value="Glycosidases"/>
    <property type="match status" value="1"/>
</dbReference>
<evidence type="ECO:0000313" key="17">
    <source>
        <dbReference type="EMBL" id="OAB71860.1"/>
    </source>
</evidence>
<keyword evidence="7" id="KW-0378">Hydrolase</keyword>
<evidence type="ECO:0000256" key="5">
    <source>
        <dbReference type="ARBA" id="ARBA00012754"/>
    </source>
</evidence>
<evidence type="ECO:0000256" key="9">
    <source>
        <dbReference type="ARBA" id="ARBA00023295"/>
    </source>
</evidence>
<feature type="domain" description="Glycoside hydrolase family 2 immunoglobulin-like beta-sandwich" evidence="13">
    <location>
        <begin position="198"/>
        <end position="301"/>
    </location>
</feature>
<dbReference type="InterPro" id="IPR041625">
    <property type="entry name" value="Beta-mannosidase_Ig"/>
</dbReference>
<dbReference type="GO" id="GO:0005576">
    <property type="term" value="C:extracellular region"/>
    <property type="evidence" value="ECO:0007669"/>
    <property type="project" value="UniProtKB-SubCell"/>
</dbReference>
<protein>
    <recommendedName>
        <fullName evidence="11">Beta-mannosidase B</fullName>
        <ecNumber evidence="5">3.2.1.25</ecNumber>
    </recommendedName>
    <alternativeName>
        <fullName evidence="12">Mannanase B</fullName>
    </alternativeName>
</protein>
<keyword evidence="18" id="KW-1185">Reference proteome</keyword>
<dbReference type="KEGG" id="pcx:LPB68_13060"/>
<evidence type="ECO:0000256" key="6">
    <source>
        <dbReference type="ARBA" id="ARBA00022525"/>
    </source>
</evidence>
<dbReference type="OrthoDB" id="9801077at2"/>
<comment type="subcellular location">
    <subcellularLocation>
        <location evidence="2">Secreted</location>
    </subcellularLocation>
</comment>
<keyword evidence="9" id="KW-0326">Glycosidase</keyword>
<dbReference type="SUPFAM" id="SSF49303">
    <property type="entry name" value="beta-Galactosidase/glucuronidase domain"/>
    <property type="match status" value="3"/>
</dbReference>
<feature type="domain" description="Beta-mannosidase Ig-fold" evidence="14">
    <location>
        <begin position="763"/>
        <end position="835"/>
    </location>
</feature>
<dbReference type="EC" id="3.2.1.25" evidence="5"/>
<dbReference type="InterPro" id="IPR054593">
    <property type="entry name" value="Beta-mannosidase-like_N2"/>
</dbReference>
<evidence type="ECO:0000259" key="14">
    <source>
        <dbReference type="Pfam" id="PF17753"/>
    </source>
</evidence>
<evidence type="ECO:0000256" key="4">
    <source>
        <dbReference type="ARBA" id="ARBA00011738"/>
    </source>
</evidence>
<comment type="similarity">
    <text evidence="10">Belongs to the glycosyl hydrolase 2 family. Beta-mannosidase B subfamily.</text>
</comment>
<dbReference type="Pfam" id="PF17753">
    <property type="entry name" value="Ig_mannosidase"/>
    <property type="match status" value="1"/>
</dbReference>
<gene>
    <name evidence="17" type="ORF">PNBC_17830</name>
</gene>
<dbReference type="GO" id="GO:0006516">
    <property type="term" value="P:glycoprotein catabolic process"/>
    <property type="evidence" value="ECO:0007669"/>
    <property type="project" value="TreeGrafter"/>
</dbReference>
<dbReference type="Pfam" id="PF22666">
    <property type="entry name" value="Glyco_hydro_2_N2"/>
    <property type="match status" value="1"/>
</dbReference>
<evidence type="ECO:0000256" key="11">
    <source>
        <dbReference type="ARBA" id="ARBA00041069"/>
    </source>
</evidence>
<evidence type="ECO:0000256" key="12">
    <source>
        <dbReference type="ARBA" id="ARBA00041614"/>
    </source>
</evidence>
<evidence type="ECO:0000259" key="16">
    <source>
        <dbReference type="Pfam" id="PF22666"/>
    </source>
</evidence>
<dbReference type="EMBL" id="LSFN01000036">
    <property type="protein sequence ID" value="OAB71860.1"/>
    <property type="molecule type" value="Genomic_DNA"/>
</dbReference>
<dbReference type="InterPro" id="IPR006102">
    <property type="entry name" value="Ig-like_GH2"/>
</dbReference>
<dbReference type="Proteomes" id="UP000077134">
    <property type="component" value="Unassembled WGS sequence"/>
</dbReference>
<reference evidence="17 18" key="1">
    <citation type="submission" date="2016-02" db="EMBL/GenBank/DDBJ databases">
        <title>Paenibacillus sp. LPB0068, isolated from Crassostrea gigas.</title>
        <authorList>
            <person name="Shin S.-K."/>
            <person name="Yi H."/>
        </authorList>
    </citation>
    <scope>NUCLEOTIDE SEQUENCE [LARGE SCALE GENOMIC DNA]</scope>
    <source>
        <strain evidence="17 18">LPB0068</strain>
    </source>
</reference>
<dbReference type="Gene3D" id="2.60.120.260">
    <property type="entry name" value="Galactose-binding domain-like"/>
    <property type="match status" value="1"/>
</dbReference>
<dbReference type="Pfam" id="PF00703">
    <property type="entry name" value="Glyco_hydro_2"/>
    <property type="match status" value="1"/>
</dbReference>
<feature type="domain" description="Beta-mannosidase-like galactose-binding" evidence="16">
    <location>
        <begin position="27"/>
        <end position="187"/>
    </location>
</feature>
<evidence type="ECO:0000313" key="18">
    <source>
        <dbReference type="Proteomes" id="UP000077134"/>
    </source>
</evidence>
<dbReference type="InterPro" id="IPR017853">
    <property type="entry name" value="GH"/>
</dbReference>
<keyword evidence="8" id="KW-0325">Glycoprotein</keyword>
<dbReference type="InterPro" id="IPR036156">
    <property type="entry name" value="Beta-gal/glucu_dom_sf"/>
</dbReference>
<dbReference type="STRING" id="1763538.LPB68_13060"/>
<evidence type="ECO:0000259" key="13">
    <source>
        <dbReference type="Pfam" id="PF00703"/>
    </source>
</evidence>
<dbReference type="PANTHER" id="PTHR43730">
    <property type="entry name" value="BETA-MANNOSIDASE"/>
    <property type="match status" value="1"/>
</dbReference>
<evidence type="ECO:0000256" key="2">
    <source>
        <dbReference type="ARBA" id="ARBA00004613"/>
    </source>
</evidence>
<dbReference type="InterPro" id="IPR013783">
    <property type="entry name" value="Ig-like_fold"/>
</dbReference>
<name>A0A167B9J9_9BACL</name>
<keyword evidence="6" id="KW-0964">Secreted</keyword>
<organism evidence="17 18">
    <name type="scientific">Paenibacillus crassostreae</name>
    <dbReference type="NCBI Taxonomy" id="1763538"/>
    <lineage>
        <taxon>Bacteria</taxon>
        <taxon>Bacillati</taxon>
        <taxon>Bacillota</taxon>
        <taxon>Bacilli</taxon>
        <taxon>Bacillales</taxon>
        <taxon>Paenibacillaceae</taxon>
        <taxon>Paenibacillus</taxon>
    </lineage>
</organism>
<dbReference type="SUPFAM" id="SSF51445">
    <property type="entry name" value="(Trans)glycosidases"/>
    <property type="match status" value="1"/>
</dbReference>
<feature type="domain" description="Mannosidase Ig/CBM-like" evidence="15">
    <location>
        <begin position="671"/>
        <end position="756"/>
    </location>
</feature>
<dbReference type="Gene3D" id="2.60.40.10">
    <property type="entry name" value="Immunoglobulins"/>
    <property type="match status" value="3"/>
</dbReference>
<dbReference type="GO" id="GO:0004567">
    <property type="term" value="F:beta-mannosidase activity"/>
    <property type="evidence" value="ECO:0007669"/>
    <property type="project" value="UniProtKB-EC"/>
</dbReference>
<evidence type="ECO:0000256" key="10">
    <source>
        <dbReference type="ARBA" id="ARBA00038429"/>
    </source>
</evidence>
<accession>A0A167B9J9</accession>
<sequence>MLLDTDWKLKWFDEGEFRDLEIAHPDYIDHFWISTQVPGDVHSTLIAKNLIDDPFIGHNDIKCQWIEEKVWWYRTVFKWDKGVGDSERCELTFDGLDTFATIFLNGIEIGNTENMFISHTFDVTRELLDGKNVIAVKFDPLSKHIAEKKPNPSFYSSYSKERIWVRKAQMHFGWDWGPRLVAVGIWQPVRLERMKIAKLDDVFARTAEISETTAKVDINVKVEAFKGEDDLEVVIRLSDGEDVLEERKSVVSEQVKLTLEVENPTLWWTHDLGTPHLYKLEVELWMGNEILDVYARDFGIRTIEVMQKDALGNNRFTFVLNGVETFSKGANWIPVHSFFGASPDARYRHLISLSRESNLNMLRVWGGGIYEKDVFYEECDRQGLLVWQDFMFACALYPDFNKNFMRNVKEEIEAVVKRLRNYSCMAIWCGNNEIDWCYEFKYVDGSIEQTPFYGEKIFHELMPKVLKELDPTRLYWPSSPFGGNDHNDDSVGDRHNWQVWHGNVYPRQFGERTITDYSASGVSFKHFKNDKGLFISEFGMHASASRYTLERHIPEGQFYWGSDEMEYRNKDFHRPKGILLMDGYTGIPTDIEQYMMFSMLTQAEGLKYGIEHYRRNKPVTSGAIYWQLNDCWPGTSWAVIDYDLIPKAAYFYSKKFFANVLLTLDHDPGQDLKIWAVNDLLVPYEDVIELVVYDFDGNIIYTHDFIVNVGANAANQIGKLKEQEVLNGRQANDVVVVLRSKQSKAGDNYYHLIEQKHVHLLPVKLEVEVDEKQGEVKIRSDRFARCVRLELAQDMVTFSDNYCDLLPGATLTVKIGHLENAPINWDSLRISTLNDVMQ</sequence>
<evidence type="ECO:0000256" key="1">
    <source>
        <dbReference type="ARBA" id="ARBA00000829"/>
    </source>
</evidence>